<feature type="signal peptide" evidence="1">
    <location>
        <begin position="1"/>
        <end position="18"/>
    </location>
</feature>
<organism evidence="2 3">
    <name type="scientific">Tilletiopsis washingtonensis</name>
    <dbReference type="NCBI Taxonomy" id="58919"/>
    <lineage>
        <taxon>Eukaryota</taxon>
        <taxon>Fungi</taxon>
        <taxon>Dikarya</taxon>
        <taxon>Basidiomycota</taxon>
        <taxon>Ustilaginomycotina</taxon>
        <taxon>Exobasidiomycetes</taxon>
        <taxon>Entylomatales</taxon>
        <taxon>Entylomatales incertae sedis</taxon>
        <taxon>Tilletiopsis</taxon>
    </lineage>
</organism>
<proteinExistence type="predicted"/>
<gene>
    <name evidence="2" type="ORF">FA09DRAFT_248373</name>
</gene>
<dbReference type="Proteomes" id="UP000245946">
    <property type="component" value="Unassembled WGS sequence"/>
</dbReference>
<evidence type="ECO:0000313" key="2">
    <source>
        <dbReference type="EMBL" id="PWN98690.1"/>
    </source>
</evidence>
<accession>A0A316ZAH5</accession>
<reference evidence="2 3" key="1">
    <citation type="journal article" date="2018" name="Mol. Biol. Evol.">
        <title>Broad Genomic Sampling Reveals a Smut Pathogenic Ancestry of the Fungal Clade Ustilaginomycotina.</title>
        <authorList>
            <person name="Kijpornyongpan T."/>
            <person name="Mondo S.J."/>
            <person name="Barry K."/>
            <person name="Sandor L."/>
            <person name="Lee J."/>
            <person name="Lipzen A."/>
            <person name="Pangilinan J."/>
            <person name="LaButti K."/>
            <person name="Hainaut M."/>
            <person name="Henrissat B."/>
            <person name="Grigoriev I.V."/>
            <person name="Spatafora J.W."/>
            <person name="Aime M.C."/>
        </authorList>
    </citation>
    <scope>NUCLEOTIDE SEQUENCE [LARGE SCALE GENOMIC DNA]</scope>
    <source>
        <strain evidence="2 3">MCA 4186</strain>
    </source>
</reference>
<evidence type="ECO:0000313" key="3">
    <source>
        <dbReference type="Proteomes" id="UP000245946"/>
    </source>
</evidence>
<dbReference type="RefSeq" id="XP_025598969.1">
    <property type="nucleotide sequence ID" value="XM_025739679.1"/>
</dbReference>
<dbReference type="EMBL" id="KZ819290">
    <property type="protein sequence ID" value="PWN98690.1"/>
    <property type="molecule type" value="Genomic_DNA"/>
</dbReference>
<keyword evidence="3" id="KW-1185">Reference proteome</keyword>
<protein>
    <submittedName>
        <fullName evidence="2">Uncharacterized protein</fullName>
    </submittedName>
</protein>
<evidence type="ECO:0000256" key="1">
    <source>
        <dbReference type="SAM" id="SignalP"/>
    </source>
</evidence>
<sequence>MKFTLALLSAVFASAALAAPFMQARSALDSPFQARDGLNSSCSLERETPDVKCQELRFFYEHSIYLTDEVCSAYLSLCHSSATSNTVAWGGCEAYSSTGTYHAYCTQGRNHGGQASISSSIAEKLDTPEVKDADGTCTPIPTTPDFCETPYTPGGVFNN</sequence>
<feature type="chain" id="PRO_5016351623" evidence="1">
    <location>
        <begin position="19"/>
        <end position="159"/>
    </location>
</feature>
<keyword evidence="1" id="KW-0732">Signal</keyword>
<name>A0A316ZAH5_9BASI</name>
<dbReference type="AlphaFoldDB" id="A0A316ZAH5"/>
<dbReference type="GeneID" id="37267225"/>